<dbReference type="GO" id="GO:0016491">
    <property type="term" value="F:oxidoreductase activity"/>
    <property type="evidence" value="ECO:0007669"/>
    <property type="project" value="InterPro"/>
</dbReference>
<dbReference type="Pfam" id="PF08031">
    <property type="entry name" value="BBE"/>
    <property type="match status" value="1"/>
</dbReference>
<comment type="cofactor">
    <cofactor evidence="1">
        <name>FAD</name>
        <dbReference type="ChEBI" id="CHEBI:57692"/>
    </cofactor>
</comment>
<evidence type="ECO:0000259" key="8">
    <source>
        <dbReference type="PROSITE" id="PS51387"/>
    </source>
</evidence>
<gene>
    <name evidence="9" type="ORF">RND81_01G067900</name>
</gene>
<name>A0AAW1NCA1_SAPOF</name>
<dbReference type="Gene3D" id="3.30.43.10">
    <property type="entry name" value="Uridine Diphospho-n-acetylenolpyruvylglucosamine Reductase, domain 2"/>
    <property type="match status" value="1"/>
</dbReference>
<protein>
    <recommendedName>
        <fullName evidence="8">FAD-binding PCMH-type domain-containing protein</fullName>
    </recommendedName>
</protein>
<dbReference type="Gene3D" id="3.40.462.20">
    <property type="match status" value="1"/>
</dbReference>
<dbReference type="InterPro" id="IPR036318">
    <property type="entry name" value="FAD-bd_PCMH-like_sf"/>
</dbReference>
<evidence type="ECO:0000313" key="9">
    <source>
        <dbReference type="EMBL" id="KAK9756026.1"/>
    </source>
</evidence>
<dbReference type="GO" id="GO:0071949">
    <property type="term" value="F:FAD binding"/>
    <property type="evidence" value="ECO:0007669"/>
    <property type="project" value="InterPro"/>
</dbReference>
<keyword evidence="5" id="KW-0274">FAD</keyword>
<accession>A0AAW1NCA1</accession>
<dbReference type="Gene3D" id="3.30.465.10">
    <property type="match status" value="1"/>
</dbReference>
<keyword evidence="4" id="KW-0732">Signal</keyword>
<dbReference type="InterPro" id="IPR016169">
    <property type="entry name" value="FAD-bd_PCMH_sub2"/>
</dbReference>
<dbReference type="InterPro" id="IPR016166">
    <property type="entry name" value="FAD-bd_PCMH"/>
</dbReference>
<sequence length="536" mass="60542">MKPFTSQIVTFLSQTFILVTLTLLRFNLALKYDVEQFLGCLPLHSNASMPINKAIYTPKDASFPSILQAYIRNLRFNLSTTPKPLAIVAALDKSHVQATVVCARAAGLEIRIRSGGHDYEGLSYVSPNPFVILDLFNLRSIDIDLETETCWVESGAVLGELYYNIANKSNTLAFPAGVCTTVGVGGHFSGGGYGTLLRKFGLTVDHVIDAEIVDPNGRILDRKMMGEDLFWAIRGGGAASFGVVLRWKIELVRVPDTVTTFLVQKSLDENLTDIFYQWQNVAPMIDPNLFLRVQANIGHDIQKGNKTNKFLQLSFIALYLGKAKDLVDLMDKEYPQLGLHPNDCTEQRWVESHLLFNNLPMNTSLNIILSRVPHMSLTYDKHKSDYVEEAIPKAGLDGLWKKLIELENVTMQFNPYGGKMAEISEEATPFPHRKGKLFKIQYLAYWHDGSPEAIDRNMKATRDVYEFMMPFVSKNPREAFLNYRDIDIGTNVGNSTDFAVDFFKGNLKRLLMVKAKVDPTNFFRYEQSIPVLTYYK</sequence>
<dbReference type="InterPro" id="IPR016167">
    <property type="entry name" value="FAD-bd_PCMH_sub1"/>
</dbReference>
<dbReference type="Proteomes" id="UP001443914">
    <property type="component" value="Unassembled WGS sequence"/>
</dbReference>
<comment type="caution">
    <text evidence="9">The sequence shown here is derived from an EMBL/GenBank/DDBJ whole genome shotgun (WGS) entry which is preliminary data.</text>
</comment>
<dbReference type="InterPro" id="IPR012951">
    <property type="entry name" value="BBE"/>
</dbReference>
<evidence type="ECO:0000313" key="10">
    <source>
        <dbReference type="Proteomes" id="UP001443914"/>
    </source>
</evidence>
<dbReference type="AlphaFoldDB" id="A0AAW1NCA1"/>
<dbReference type="PANTHER" id="PTHR32448">
    <property type="entry name" value="OS08G0158400 PROTEIN"/>
    <property type="match status" value="1"/>
</dbReference>
<dbReference type="PROSITE" id="PS51387">
    <property type="entry name" value="FAD_PCMH"/>
    <property type="match status" value="1"/>
</dbReference>
<reference evidence="9" key="1">
    <citation type="submission" date="2024-03" db="EMBL/GenBank/DDBJ databases">
        <title>WGS assembly of Saponaria officinalis var. Norfolk2.</title>
        <authorList>
            <person name="Jenkins J."/>
            <person name="Shu S."/>
            <person name="Grimwood J."/>
            <person name="Barry K."/>
            <person name="Goodstein D."/>
            <person name="Schmutz J."/>
            <person name="Leebens-Mack J."/>
            <person name="Osbourn A."/>
        </authorList>
    </citation>
    <scope>NUCLEOTIDE SEQUENCE [LARGE SCALE GENOMIC DNA]</scope>
    <source>
        <strain evidence="9">JIC</strain>
    </source>
</reference>
<feature type="domain" description="FAD-binding PCMH-type" evidence="8">
    <location>
        <begin position="80"/>
        <end position="254"/>
    </location>
</feature>
<keyword evidence="7" id="KW-0325">Glycoprotein</keyword>
<evidence type="ECO:0000256" key="5">
    <source>
        <dbReference type="ARBA" id="ARBA00022827"/>
    </source>
</evidence>
<dbReference type="FunFam" id="3.30.43.10:FF:000004">
    <property type="entry name" value="Berberine bridge enzyme-like 15"/>
    <property type="match status" value="1"/>
</dbReference>
<dbReference type="Pfam" id="PF01565">
    <property type="entry name" value="FAD_binding_4"/>
    <property type="match status" value="1"/>
</dbReference>
<keyword evidence="6" id="KW-1015">Disulfide bond</keyword>
<evidence type="ECO:0000256" key="2">
    <source>
        <dbReference type="ARBA" id="ARBA00005466"/>
    </source>
</evidence>
<evidence type="ECO:0000256" key="6">
    <source>
        <dbReference type="ARBA" id="ARBA00023157"/>
    </source>
</evidence>
<dbReference type="EMBL" id="JBDFQZ010000001">
    <property type="protein sequence ID" value="KAK9756026.1"/>
    <property type="molecule type" value="Genomic_DNA"/>
</dbReference>
<organism evidence="9 10">
    <name type="scientific">Saponaria officinalis</name>
    <name type="common">Common soapwort</name>
    <name type="synonym">Lychnis saponaria</name>
    <dbReference type="NCBI Taxonomy" id="3572"/>
    <lineage>
        <taxon>Eukaryota</taxon>
        <taxon>Viridiplantae</taxon>
        <taxon>Streptophyta</taxon>
        <taxon>Embryophyta</taxon>
        <taxon>Tracheophyta</taxon>
        <taxon>Spermatophyta</taxon>
        <taxon>Magnoliopsida</taxon>
        <taxon>eudicotyledons</taxon>
        <taxon>Gunneridae</taxon>
        <taxon>Pentapetalae</taxon>
        <taxon>Caryophyllales</taxon>
        <taxon>Caryophyllaceae</taxon>
        <taxon>Caryophylleae</taxon>
        <taxon>Saponaria</taxon>
    </lineage>
</organism>
<proteinExistence type="inferred from homology"/>
<dbReference type="SUPFAM" id="SSF56176">
    <property type="entry name" value="FAD-binding/transporter-associated domain-like"/>
    <property type="match status" value="1"/>
</dbReference>
<evidence type="ECO:0000256" key="1">
    <source>
        <dbReference type="ARBA" id="ARBA00001974"/>
    </source>
</evidence>
<dbReference type="InterPro" id="IPR006094">
    <property type="entry name" value="Oxid_FAD_bind_N"/>
</dbReference>
<comment type="similarity">
    <text evidence="2">Belongs to the oxygen-dependent FAD-linked oxidoreductase family.</text>
</comment>
<evidence type="ECO:0000256" key="4">
    <source>
        <dbReference type="ARBA" id="ARBA00022729"/>
    </source>
</evidence>
<evidence type="ECO:0000256" key="3">
    <source>
        <dbReference type="ARBA" id="ARBA00022630"/>
    </source>
</evidence>
<keyword evidence="3" id="KW-0285">Flavoprotein</keyword>
<evidence type="ECO:0000256" key="7">
    <source>
        <dbReference type="ARBA" id="ARBA00023180"/>
    </source>
</evidence>
<keyword evidence="10" id="KW-1185">Reference proteome</keyword>